<keyword evidence="5" id="KW-0812">Transmembrane</keyword>
<feature type="region of interest" description="Disordered" evidence="4">
    <location>
        <begin position="424"/>
        <end position="520"/>
    </location>
</feature>
<proteinExistence type="predicted"/>
<dbReference type="PANTHER" id="PTHR24251">
    <property type="entry name" value="OVOCHYMASE-RELATED"/>
    <property type="match status" value="1"/>
</dbReference>
<accession>A0A8S3Q2U9</accession>
<dbReference type="InterPro" id="IPR000082">
    <property type="entry name" value="SEA_dom"/>
</dbReference>
<evidence type="ECO:0000259" key="6">
    <source>
        <dbReference type="PROSITE" id="PS01180"/>
    </source>
</evidence>
<gene>
    <name evidence="8" type="ORF">MEDL_6353</name>
</gene>
<evidence type="ECO:0000256" key="1">
    <source>
        <dbReference type="ARBA" id="ARBA00022737"/>
    </source>
</evidence>
<evidence type="ECO:0000259" key="7">
    <source>
        <dbReference type="PROSITE" id="PS50024"/>
    </source>
</evidence>
<feature type="region of interest" description="Disordered" evidence="4">
    <location>
        <begin position="323"/>
        <end position="386"/>
    </location>
</feature>
<dbReference type="SMART" id="SM00200">
    <property type="entry name" value="SEA"/>
    <property type="match status" value="1"/>
</dbReference>
<keyword evidence="9" id="KW-1185">Reference proteome</keyword>
<organism evidence="8 9">
    <name type="scientific">Mytilus edulis</name>
    <name type="common">Blue mussel</name>
    <dbReference type="NCBI Taxonomy" id="6550"/>
    <lineage>
        <taxon>Eukaryota</taxon>
        <taxon>Metazoa</taxon>
        <taxon>Spiralia</taxon>
        <taxon>Lophotrochozoa</taxon>
        <taxon>Mollusca</taxon>
        <taxon>Bivalvia</taxon>
        <taxon>Autobranchia</taxon>
        <taxon>Pteriomorphia</taxon>
        <taxon>Mytilida</taxon>
        <taxon>Mytiloidea</taxon>
        <taxon>Mytilidae</taxon>
        <taxon>Mytilinae</taxon>
        <taxon>Mytilus</taxon>
    </lineage>
</organism>
<evidence type="ECO:0000313" key="9">
    <source>
        <dbReference type="Proteomes" id="UP000683360"/>
    </source>
</evidence>
<dbReference type="Pfam" id="PF00431">
    <property type="entry name" value="CUB"/>
    <property type="match status" value="1"/>
</dbReference>
<feature type="transmembrane region" description="Helical" evidence="5">
    <location>
        <begin position="158"/>
        <end position="180"/>
    </location>
</feature>
<feature type="domain" description="CUB" evidence="6">
    <location>
        <begin position="603"/>
        <end position="713"/>
    </location>
</feature>
<dbReference type="PROSITE" id="PS01180">
    <property type="entry name" value="CUB"/>
    <property type="match status" value="1"/>
</dbReference>
<dbReference type="CDD" id="cd00041">
    <property type="entry name" value="CUB"/>
    <property type="match status" value="1"/>
</dbReference>
<dbReference type="OrthoDB" id="6162815at2759"/>
<dbReference type="Gene3D" id="2.60.120.290">
    <property type="entry name" value="Spermadhesin, CUB domain"/>
    <property type="match status" value="1"/>
</dbReference>
<dbReference type="Proteomes" id="UP000683360">
    <property type="component" value="Unassembled WGS sequence"/>
</dbReference>
<evidence type="ECO:0000256" key="2">
    <source>
        <dbReference type="ARBA" id="ARBA00023157"/>
    </source>
</evidence>
<comment type="caution">
    <text evidence="8">The sequence shown here is derived from an EMBL/GenBank/DDBJ whole genome shotgun (WGS) entry which is preliminary data.</text>
</comment>
<dbReference type="InterPro" id="IPR000859">
    <property type="entry name" value="CUB_dom"/>
</dbReference>
<dbReference type="Gene3D" id="3.30.70.960">
    <property type="entry name" value="SEA domain"/>
    <property type="match status" value="1"/>
</dbReference>
<evidence type="ECO:0000313" key="8">
    <source>
        <dbReference type="EMBL" id="CAG2191108.1"/>
    </source>
</evidence>
<dbReference type="SMART" id="SM00042">
    <property type="entry name" value="CUB"/>
    <property type="match status" value="1"/>
</dbReference>
<name>A0A8S3Q2U9_MYTED</name>
<reference evidence="8" key="1">
    <citation type="submission" date="2021-03" db="EMBL/GenBank/DDBJ databases">
        <authorList>
            <person name="Bekaert M."/>
        </authorList>
    </citation>
    <scope>NUCLEOTIDE SEQUENCE</scope>
</reference>
<evidence type="ECO:0000256" key="5">
    <source>
        <dbReference type="SAM" id="Phobius"/>
    </source>
</evidence>
<sequence length="713" mass="78040">MTTQSRDQMPDIKEDVETVFLDLKRALDPVDHLSLCQVVHLYNVSRIVQCRNVRVVFFKSDHKKCAQTDRYGRDLNIVYEPEPDYSRECETYRPDFIQKDYLQNKIPSLWNHKNIPSPYQETLASQYLCGLHKTTSEDRLNSSVSTTSTHKPRSRCAILLFLVIGIVTLVGGAIAVAVYFTSIRNEQITPTTPTTTNKHDLPEKLIYKGHIPIDSTWDEELANKSSPKYQQKAENVSHMIDKVYQSSDLNDIYIGNIVNGFRKGSTEVIVDLTFKNPELNESSVIVGMNEGMIATTFVQVVQSGTVEEVKDFEIDTQKISLKQPTTTTTASTTTAPTVTTQQPTATTSASTTTTPTVTTQQPTTTTTASTTTTPTVTTQQPTTTTTASTTTKATVTTQQPTTTTYASTTTISTTTTPTITKQQSTTTTTTATTTANTPTNITTSSSVTSPTTSTTPAITTTTTQPTTSPLLSTETTVTTSGTTNSPSTTMQPANTATSGTTNSPSTTMQPANTTTSGTTNFPSDHHATCQYFTTTLLLISVEHDYKFELGGNVMVTFDIILKARYVIMQDGTTVMIDSSMVKKIVSLAVGVNQIDLHVIEISCYENYNASNGRIQSPNYPADYPNSITCHYLIQSPLMLPITLSFIDFEVEARSSGSCYDYVEIYDGSSSTDHRLAKYCGSSLPNPVTAFSAEMLIVFYTDGSVVMRGFNAMF</sequence>
<dbReference type="InterPro" id="IPR035914">
    <property type="entry name" value="Sperma_CUB_dom_sf"/>
</dbReference>
<dbReference type="InterPro" id="IPR036364">
    <property type="entry name" value="SEA_dom_sf"/>
</dbReference>
<feature type="compositionally biased region" description="Low complexity" evidence="4">
    <location>
        <begin position="424"/>
        <end position="489"/>
    </location>
</feature>
<protein>
    <submittedName>
        <fullName evidence="8">CUBN</fullName>
    </submittedName>
</protein>
<feature type="compositionally biased region" description="Low complexity" evidence="4">
    <location>
        <begin position="324"/>
        <end position="386"/>
    </location>
</feature>
<dbReference type="SUPFAM" id="SSF49854">
    <property type="entry name" value="Spermadhesin, CUB domain"/>
    <property type="match status" value="1"/>
</dbReference>
<dbReference type="FunFam" id="2.60.120.290:FF:000013">
    <property type="entry name" value="Membrane frizzled-related protein"/>
    <property type="match status" value="1"/>
</dbReference>
<comment type="caution">
    <text evidence="3">Lacks conserved residue(s) required for the propagation of feature annotation.</text>
</comment>
<keyword evidence="5" id="KW-1133">Transmembrane helix</keyword>
<keyword evidence="5" id="KW-0472">Membrane</keyword>
<dbReference type="PROSITE" id="PS50024">
    <property type="entry name" value="SEA"/>
    <property type="match status" value="1"/>
</dbReference>
<dbReference type="AlphaFoldDB" id="A0A8S3Q2U9"/>
<keyword evidence="2" id="KW-1015">Disulfide bond</keyword>
<dbReference type="Pfam" id="PF01390">
    <property type="entry name" value="SEA"/>
    <property type="match status" value="1"/>
</dbReference>
<dbReference type="SUPFAM" id="SSF82671">
    <property type="entry name" value="SEA domain"/>
    <property type="match status" value="1"/>
</dbReference>
<feature type="compositionally biased region" description="Polar residues" evidence="4">
    <location>
        <begin position="490"/>
        <end position="520"/>
    </location>
</feature>
<evidence type="ECO:0000256" key="3">
    <source>
        <dbReference type="PROSITE-ProRule" id="PRU00059"/>
    </source>
</evidence>
<dbReference type="EMBL" id="CAJPWZ010000353">
    <property type="protein sequence ID" value="CAG2191108.1"/>
    <property type="molecule type" value="Genomic_DNA"/>
</dbReference>
<evidence type="ECO:0000256" key="4">
    <source>
        <dbReference type="SAM" id="MobiDB-lite"/>
    </source>
</evidence>
<keyword evidence="1" id="KW-0677">Repeat</keyword>
<feature type="domain" description="SEA" evidence="7">
    <location>
        <begin position="201"/>
        <end position="326"/>
    </location>
</feature>